<dbReference type="InterPro" id="IPR001375">
    <property type="entry name" value="Peptidase_S9_cat"/>
</dbReference>
<dbReference type="Gene3D" id="3.40.50.1820">
    <property type="entry name" value="alpha/beta hydrolase"/>
    <property type="match status" value="1"/>
</dbReference>
<name>A0A1T5C527_9SPHN</name>
<dbReference type="InterPro" id="IPR002470">
    <property type="entry name" value="Peptidase_S9A"/>
</dbReference>
<protein>
    <submittedName>
        <fullName evidence="8">Oligopeptidase B Serine peptidase. MEROPS family S09A</fullName>
    </submittedName>
</protein>
<evidence type="ECO:0000259" key="6">
    <source>
        <dbReference type="Pfam" id="PF00326"/>
    </source>
</evidence>
<dbReference type="Gene3D" id="2.130.10.120">
    <property type="entry name" value="Prolyl oligopeptidase, N-terminal domain"/>
    <property type="match status" value="1"/>
</dbReference>
<keyword evidence="2" id="KW-0645">Protease</keyword>
<dbReference type="PANTHER" id="PTHR11757">
    <property type="entry name" value="PROTEASE FAMILY S9A OLIGOPEPTIDASE"/>
    <property type="match status" value="1"/>
</dbReference>
<dbReference type="SUPFAM" id="SSF50993">
    <property type="entry name" value="Peptidase/esterase 'gauge' domain"/>
    <property type="match status" value="1"/>
</dbReference>
<dbReference type="InterPro" id="IPR023302">
    <property type="entry name" value="Pept_S9A_N"/>
</dbReference>
<dbReference type="SUPFAM" id="SSF53474">
    <property type="entry name" value="alpha/beta-Hydrolases"/>
    <property type="match status" value="1"/>
</dbReference>
<keyword evidence="9" id="KW-1185">Reference proteome</keyword>
<keyword evidence="3" id="KW-0378">Hydrolase</keyword>
<dbReference type="Pfam" id="PF00326">
    <property type="entry name" value="Peptidase_S9"/>
    <property type="match status" value="1"/>
</dbReference>
<comment type="similarity">
    <text evidence="1">Belongs to the peptidase S9A family.</text>
</comment>
<gene>
    <name evidence="8" type="ORF">SAMN06295920_103578</name>
</gene>
<proteinExistence type="inferred from homology"/>
<feature type="region of interest" description="Disordered" evidence="5">
    <location>
        <begin position="1"/>
        <end position="21"/>
    </location>
</feature>
<dbReference type="Proteomes" id="UP000189818">
    <property type="component" value="Unassembled WGS sequence"/>
</dbReference>
<dbReference type="OrthoDB" id="9801421at2"/>
<keyword evidence="4" id="KW-0720">Serine protease</keyword>
<organism evidence="8 9">
    <name type="scientific">Rhizorhabdus histidinilytica</name>
    <dbReference type="NCBI Taxonomy" id="439228"/>
    <lineage>
        <taxon>Bacteria</taxon>
        <taxon>Pseudomonadati</taxon>
        <taxon>Pseudomonadota</taxon>
        <taxon>Alphaproteobacteria</taxon>
        <taxon>Sphingomonadales</taxon>
        <taxon>Sphingomonadaceae</taxon>
        <taxon>Rhizorhabdus</taxon>
    </lineage>
</organism>
<evidence type="ECO:0000256" key="2">
    <source>
        <dbReference type="ARBA" id="ARBA00022670"/>
    </source>
</evidence>
<evidence type="ECO:0000313" key="9">
    <source>
        <dbReference type="Proteomes" id="UP000189818"/>
    </source>
</evidence>
<dbReference type="InterPro" id="IPR029058">
    <property type="entry name" value="AB_hydrolase_fold"/>
</dbReference>
<evidence type="ECO:0000256" key="5">
    <source>
        <dbReference type="SAM" id="MobiDB-lite"/>
    </source>
</evidence>
<evidence type="ECO:0000256" key="4">
    <source>
        <dbReference type="ARBA" id="ARBA00022825"/>
    </source>
</evidence>
<dbReference type="GO" id="GO:0004252">
    <property type="term" value="F:serine-type endopeptidase activity"/>
    <property type="evidence" value="ECO:0007669"/>
    <property type="project" value="InterPro"/>
</dbReference>
<feature type="domain" description="Peptidase S9 prolyl oligopeptidase catalytic" evidence="6">
    <location>
        <begin position="471"/>
        <end position="683"/>
    </location>
</feature>
<evidence type="ECO:0000256" key="3">
    <source>
        <dbReference type="ARBA" id="ARBA00022801"/>
    </source>
</evidence>
<dbReference type="Pfam" id="PF02897">
    <property type="entry name" value="Peptidase_S9_N"/>
    <property type="match status" value="1"/>
</dbReference>
<reference evidence="9" key="1">
    <citation type="submission" date="2017-02" db="EMBL/GenBank/DDBJ databases">
        <authorList>
            <person name="Varghese N."/>
            <person name="Submissions S."/>
        </authorList>
    </citation>
    <scope>NUCLEOTIDE SEQUENCE [LARGE SCALE GENOMIC DNA]</scope>
    <source>
        <strain evidence="9">UM2</strain>
    </source>
</reference>
<dbReference type="PRINTS" id="PR00862">
    <property type="entry name" value="PROLIGOPTASE"/>
</dbReference>
<dbReference type="AlphaFoldDB" id="A0A1T5C527"/>
<sequence>MTHDLPAPPVAARRPHSYSRHGHRVEDPWAWLKDPKYPTVDDPDILAYLREENAYFEAAMRPHAALVETLFAEMKGRLKEDDASVPQKDGNWLYWWAYKPGGQYRLWYRKPADGADARETVILDEPAEAASVDYFRLQVLSVSPDGRLAAWSADRSGAERFELRIRDLATGQDVETVTTVANGAVAWGNDSRSLVYTEVNDNWRTYRARFHILGTDPATDRTLYEETEELGFNVGVGKTQDDRWIVVATGDNQTSEVRLVPADDPGAAPLLVSARQVKREYSVDSAHGSLWILTNDDHVNFRVARADPADPGRWETVIAGSDRVYIRGLTAFARHLVLTERVDGLDQVRLRGYEGAEHRIAFPEASYTAGLGSNPEYDPPAYRLSYASMVTPQTVFDYDPAARTLTTLKVQEIPSGYDPSLYATERLMVPARDGKAIPVSVVYRKGFPKDGSGKLFLYAYGAYGHAIPPGFSTVRLSMIDRGWAYAIAHIRGGDDLGYDWYLQGKAEQRWNTFHDFSDAARGLIAAGFTRAGNIAINGGSAGGELMGVVANTDPELWGAVVADVPFVDVLNTMQDESLPLTPGEWPEWGNPITDKAAFELIRSYSPYDNVAAKPYPPMLITGGLNDPRVTYWEPAKWAARLRATKTDDNLLLLKINMGAGHGGKSGRYESLREDAEAYAFVLTQV</sequence>
<dbReference type="RefSeq" id="WP_079647885.1">
    <property type="nucleotide sequence ID" value="NZ_FUYM01000003.1"/>
</dbReference>
<dbReference type="STRING" id="439228.SAMN06295920_103578"/>
<evidence type="ECO:0000259" key="7">
    <source>
        <dbReference type="Pfam" id="PF02897"/>
    </source>
</evidence>
<evidence type="ECO:0000313" key="8">
    <source>
        <dbReference type="EMBL" id="SKB54260.1"/>
    </source>
</evidence>
<feature type="domain" description="Peptidase S9A N-terminal" evidence="7">
    <location>
        <begin position="9"/>
        <end position="410"/>
    </location>
</feature>
<evidence type="ECO:0000256" key="1">
    <source>
        <dbReference type="ARBA" id="ARBA00005228"/>
    </source>
</evidence>
<dbReference type="GO" id="GO:0006508">
    <property type="term" value="P:proteolysis"/>
    <property type="evidence" value="ECO:0007669"/>
    <property type="project" value="UniProtKB-KW"/>
</dbReference>
<dbReference type="PANTHER" id="PTHR11757:SF19">
    <property type="entry name" value="PROLYL ENDOPEPTIDASE-LIKE"/>
    <property type="match status" value="1"/>
</dbReference>
<dbReference type="InterPro" id="IPR051543">
    <property type="entry name" value="Serine_Peptidase_S9A"/>
</dbReference>
<dbReference type="EMBL" id="FUYM01000003">
    <property type="protein sequence ID" value="SKB54260.1"/>
    <property type="molecule type" value="Genomic_DNA"/>
</dbReference>
<accession>A0A1T5C527</accession>